<gene>
    <name evidence="2" type="ORF">RY831_21535</name>
</gene>
<dbReference type="InterPro" id="IPR009078">
    <property type="entry name" value="Ferritin-like_SF"/>
</dbReference>
<comment type="caution">
    <text evidence="2">The sequence shown here is derived from an EMBL/GenBank/DDBJ whole genome shotgun (WGS) entry which is preliminary data.</text>
</comment>
<protein>
    <submittedName>
        <fullName evidence="2">DUF2383 domain-containing protein</fullName>
    </submittedName>
</protein>
<accession>A0ABU6JDY5</accession>
<feature type="domain" description="DUF2383" evidence="1">
    <location>
        <begin position="21"/>
        <end position="129"/>
    </location>
</feature>
<evidence type="ECO:0000313" key="3">
    <source>
        <dbReference type="Proteomes" id="UP001352263"/>
    </source>
</evidence>
<organism evidence="2 3">
    <name type="scientific">Noviherbaspirillum album</name>
    <dbReference type="NCBI Taxonomy" id="3080276"/>
    <lineage>
        <taxon>Bacteria</taxon>
        <taxon>Pseudomonadati</taxon>
        <taxon>Pseudomonadota</taxon>
        <taxon>Betaproteobacteria</taxon>
        <taxon>Burkholderiales</taxon>
        <taxon>Oxalobacteraceae</taxon>
        <taxon>Noviherbaspirillum</taxon>
    </lineage>
</organism>
<reference evidence="2 3" key="1">
    <citation type="submission" date="2023-10" db="EMBL/GenBank/DDBJ databases">
        <title>Noviherbaspirillum sp. CPCC 100848 genome assembly.</title>
        <authorList>
            <person name="Li X.Y."/>
            <person name="Fang X.M."/>
        </authorList>
    </citation>
    <scope>NUCLEOTIDE SEQUENCE [LARGE SCALE GENOMIC DNA]</scope>
    <source>
        <strain evidence="2 3">CPCC 100848</strain>
    </source>
</reference>
<evidence type="ECO:0000259" key="1">
    <source>
        <dbReference type="Pfam" id="PF09537"/>
    </source>
</evidence>
<dbReference type="SUPFAM" id="SSF47240">
    <property type="entry name" value="Ferritin-like"/>
    <property type="match status" value="1"/>
</dbReference>
<dbReference type="Gene3D" id="1.20.1260.10">
    <property type="match status" value="1"/>
</dbReference>
<dbReference type="Proteomes" id="UP001352263">
    <property type="component" value="Unassembled WGS sequence"/>
</dbReference>
<sequence>MLIQWIFPGNEIEPMFIRDDAEAALSELAEHCAEVADHYVSSAARIRDSRLAEMFEGLAQNHVQLATELADHLRGMGSLPRAPDPDRETALEFLSAIKETLSGNTISSVLDDQIQREKRLAEEAEAALDNSLPEPARASVMKVAQAARSAQHSLAAVHA</sequence>
<proteinExistence type="predicted"/>
<name>A0ABU6JDY5_9BURK</name>
<evidence type="ECO:0000313" key="2">
    <source>
        <dbReference type="EMBL" id="MEC4721755.1"/>
    </source>
</evidence>
<dbReference type="InterPro" id="IPR019052">
    <property type="entry name" value="DUF2383"/>
</dbReference>
<dbReference type="RefSeq" id="WP_326508440.1">
    <property type="nucleotide sequence ID" value="NZ_JAWIIV010000021.1"/>
</dbReference>
<dbReference type="Pfam" id="PF09537">
    <property type="entry name" value="DUF2383"/>
    <property type="match status" value="1"/>
</dbReference>
<dbReference type="EMBL" id="JAWIIV010000021">
    <property type="protein sequence ID" value="MEC4721755.1"/>
    <property type="molecule type" value="Genomic_DNA"/>
</dbReference>
<dbReference type="InterPro" id="IPR012347">
    <property type="entry name" value="Ferritin-like"/>
</dbReference>
<keyword evidence="3" id="KW-1185">Reference proteome</keyword>